<feature type="domain" description="Zinc-ribbon" evidence="11">
    <location>
        <begin position="77"/>
        <end position="98"/>
    </location>
</feature>
<name>A0A7X9T9Q0_9ACTN</name>
<dbReference type="Pfam" id="PF02416">
    <property type="entry name" value="TatA_B_E"/>
    <property type="match status" value="1"/>
</dbReference>
<evidence type="ECO:0000256" key="5">
    <source>
        <dbReference type="ARBA" id="ARBA00022927"/>
    </source>
</evidence>
<comment type="subunit">
    <text evidence="9">The Tat system comprises two distinct complexes: a TatABC complex, containing multiple copies of TatA, TatB and TatC subunits, and a separate TatA complex, containing only TatA subunits. Substrates initially bind to the TatABC complex, which probably triggers association of the separate TatA complex to form the active translocon.</text>
</comment>
<sequence length="99" mass="10147">MMILGMAAPELLVILLVTLVIFGPKNLPKLGSALGQTVKSVREGMEEGDAAAAEKVRSEVSEASSENQATSAHTKACPSCGAEVDADAAFCSHCGAKLD</sequence>
<evidence type="ECO:0000256" key="8">
    <source>
        <dbReference type="ARBA" id="ARBA00023136"/>
    </source>
</evidence>
<dbReference type="InterPro" id="IPR006312">
    <property type="entry name" value="TatA/E"/>
</dbReference>
<comment type="subcellular location">
    <subcellularLocation>
        <location evidence="1 9">Cell membrane</location>
        <topology evidence="1 9">Single-pass membrane protein</topology>
    </subcellularLocation>
</comment>
<keyword evidence="8 9" id="KW-0472">Membrane</keyword>
<evidence type="ECO:0000256" key="10">
    <source>
        <dbReference type="SAM" id="MobiDB-lite"/>
    </source>
</evidence>
<dbReference type="EMBL" id="JABAGR010000001">
    <property type="protein sequence ID" value="NMF24996.1"/>
    <property type="molecule type" value="Genomic_DNA"/>
</dbReference>
<evidence type="ECO:0000256" key="9">
    <source>
        <dbReference type="HAMAP-Rule" id="MF_00236"/>
    </source>
</evidence>
<feature type="region of interest" description="Disordered" evidence="10">
    <location>
        <begin position="45"/>
        <end position="76"/>
    </location>
</feature>
<dbReference type="PANTHER" id="PTHR42982">
    <property type="entry name" value="SEC-INDEPENDENT PROTEIN TRANSLOCASE PROTEIN TATA"/>
    <property type="match status" value="1"/>
</dbReference>
<dbReference type="GO" id="GO:0033281">
    <property type="term" value="C:TAT protein transport complex"/>
    <property type="evidence" value="ECO:0007669"/>
    <property type="project" value="UniProtKB-UniRule"/>
</dbReference>
<evidence type="ECO:0000256" key="6">
    <source>
        <dbReference type="ARBA" id="ARBA00022989"/>
    </source>
</evidence>
<evidence type="ECO:0000313" key="13">
    <source>
        <dbReference type="Proteomes" id="UP000565613"/>
    </source>
</evidence>
<comment type="similarity">
    <text evidence="9">Belongs to the TatA/E family.</text>
</comment>
<evidence type="ECO:0000256" key="7">
    <source>
        <dbReference type="ARBA" id="ARBA00023010"/>
    </source>
</evidence>
<dbReference type="Pfam" id="PF13240">
    <property type="entry name" value="Zn_Ribbon_1"/>
    <property type="match status" value="1"/>
</dbReference>
<organism evidence="12 13">
    <name type="scientific">Parafannyhessea umbonata</name>
    <dbReference type="NCBI Taxonomy" id="604330"/>
    <lineage>
        <taxon>Bacteria</taxon>
        <taxon>Bacillati</taxon>
        <taxon>Actinomycetota</taxon>
        <taxon>Coriobacteriia</taxon>
        <taxon>Coriobacteriales</taxon>
        <taxon>Atopobiaceae</taxon>
        <taxon>Parafannyhessea</taxon>
    </lineage>
</organism>
<evidence type="ECO:0000256" key="4">
    <source>
        <dbReference type="ARBA" id="ARBA00022692"/>
    </source>
</evidence>
<keyword evidence="2 9" id="KW-0813">Transport</keyword>
<keyword evidence="6 9" id="KW-1133">Transmembrane helix</keyword>
<keyword evidence="4 9" id="KW-0812">Transmembrane</keyword>
<evidence type="ECO:0000313" key="12">
    <source>
        <dbReference type="EMBL" id="NMF24996.1"/>
    </source>
</evidence>
<dbReference type="HAMAP" id="MF_00236">
    <property type="entry name" value="TatA_E"/>
    <property type="match status" value="1"/>
</dbReference>
<dbReference type="AlphaFoldDB" id="A0A7X9T9Q0"/>
<feature type="compositionally biased region" description="Polar residues" evidence="10">
    <location>
        <begin position="61"/>
        <end position="73"/>
    </location>
</feature>
<dbReference type="InterPro" id="IPR026870">
    <property type="entry name" value="Zinc_ribbon_dom"/>
</dbReference>
<dbReference type="InterPro" id="IPR003369">
    <property type="entry name" value="TatA/B/E"/>
</dbReference>
<comment type="function">
    <text evidence="9">Part of the twin-arginine translocation (Tat) system that transports large folded proteins containing a characteristic twin-arginine motif in their signal peptide across membranes. TatA could form the protein-conducting channel of the Tat system.</text>
</comment>
<dbReference type="GO" id="GO:0043953">
    <property type="term" value="P:protein transport by the Tat complex"/>
    <property type="evidence" value="ECO:0007669"/>
    <property type="project" value="UniProtKB-UniRule"/>
</dbReference>
<comment type="caution">
    <text evidence="12">The sequence shown here is derived from an EMBL/GenBank/DDBJ whole genome shotgun (WGS) entry which is preliminary data.</text>
</comment>
<reference evidence="12 13" key="1">
    <citation type="submission" date="2020-04" db="EMBL/GenBank/DDBJ databases">
        <authorList>
            <person name="Hitch T.C.A."/>
            <person name="Wylensek D."/>
            <person name="Clavel T."/>
        </authorList>
    </citation>
    <scope>NUCLEOTIDE SEQUENCE [LARGE SCALE GENOMIC DNA]</scope>
    <source>
        <strain evidence="12 13">105184</strain>
    </source>
</reference>
<dbReference type="GO" id="GO:0008320">
    <property type="term" value="F:protein transmembrane transporter activity"/>
    <property type="evidence" value="ECO:0007669"/>
    <property type="project" value="UniProtKB-UniRule"/>
</dbReference>
<evidence type="ECO:0000256" key="1">
    <source>
        <dbReference type="ARBA" id="ARBA00004162"/>
    </source>
</evidence>
<keyword evidence="7 9" id="KW-0811">Translocation</keyword>
<keyword evidence="5 9" id="KW-0653">Protein transport</keyword>
<protein>
    <recommendedName>
        <fullName evidence="9">Sec-independent protein translocase protein TatA</fullName>
    </recommendedName>
</protein>
<accession>A0A7X9T9Q0</accession>
<evidence type="ECO:0000256" key="3">
    <source>
        <dbReference type="ARBA" id="ARBA00022475"/>
    </source>
</evidence>
<dbReference type="Gene3D" id="1.20.5.3310">
    <property type="match status" value="1"/>
</dbReference>
<proteinExistence type="inferred from homology"/>
<dbReference type="Proteomes" id="UP000565613">
    <property type="component" value="Unassembled WGS sequence"/>
</dbReference>
<evidence type="ECO:0000256" key="2">
    <source>
        <dbReference type="ARBA" id="ARBA00022448"/>
    </source>
</evidence>
<dbReference type="PANTHER" id="PTHR42982:SF1">
    <property type="entry name" value="SEC-INDEPENDENT PROTEIN TRANSLOCASE PROTEIN TATA"/>
    <property type="match status" value="1"/>
</dbReference>
<keyword evidence="3 9" id="KW-1003">Cell membrane</keyword>
<gene>
    <name evidence="9" type="primary">tatA</name>
    <name evidence="12" type="ORF">HF885_00865</name>
</gene>
<evidence type="ECO:0000259" key="11">
    <source>
        <dbReference type="Pfam" id="PF13240"/>
    </source>
</evidence>